<dbReference type="InterPro" id="IPR036047">
    <property type="entry name" value="F-box-like_dom_sf"/>
</dbReference>
<proteinExistence type="predicted"/>
<feature type="region of interest" description="Disordered" evidence="1">
    <location>
        <begin position="470"/>
        <end position="490"/>
    </location>
</feature>
<evidence type="ECO:0000313" key="4">
    <source>
        <dbReference type="Proteomes" id="UP000775872"/>
    </source>
</evidence>
<dbReference type="AlphaFoldDB" id="A0A9N9W6X4"/>
<reference evidence="4" key="1">
    <citation type="submission" date="2019-06" db="EMBL/GenBank/DDBJ databases">
        <authorList>
            <person name="Broberg M."/>
        </authorList>
    </citation>
    <scope>NUCLEOTIDE SEQUENCE [LARGE SCALE GENOMIC DNA]</scope>
</reference>
<accession>A0A9N9W6X4</accession>
<protein>
    <recommendedName>
        <fullName evidence="2">F-box domain-containing protein</fullName>
    </recommendedName>
</protein>
<reference evidence="3 4" key="2">
    <citation type="submission" date="2021-10" db="EMBL/GenBank/DDBJ databases">
        <authorList>
            <person name="Piombo E."/>
        </authorList>
    </citation>
    <scope>NUCLEOTIDE SEQUENCE [LARGE SCALE GENOMIC DNA]</scope>
</reference>
<keyword evidence="4" id="KW-1185">Reference proteome</keyword>
<dbReference type="PROSITE" id="PS50181">
    <property type="entry name" value="FBOX"/>
    <property type="match status" value="1"/>
</dbReference>
<name>A0A9N9W6X4_9HYPO</name>
<dbReference type="InterPro" id="IPR001810">
    <property type="entry name" value="F-box_dom"/>
</dbReference>
<comment type="caution">
    <text evidence="3">The sequence shown here is derived from an EMBL/GenBank/DDBJ whole genome shotgun (WGS) entry which is preliminary data.</text>
</comment>
<dbReference type="EMBL" id="CABFOC020000007">
    <property type="protein sequence ID" value="CAH0044719.1"/>
    <property type="molecule type" value="Genomic_DNA"/>
</dbReference>
<evidence type="ECO:0000256" key="1">
    <source>
        <dbReference type="SAM" id="MobiDB-lite"/>
    </source>
</evidence>
<dbReference type="SUPFAM" id="SSF81383">
    <property type="entry name" value="F-box domain"/>
    <property type="match status" value="1"/>
</dbReference>
<dbReference type="Pfam" id="PF12937">
    <property type="entry name" value="F-box-like"/>
    <property type="match status" value="1"/>
</dbReference>
<evidence type="ECO:0000313" key="3">
    <source>
        <dbReference type="EMBL" id="CAH0044719.1"/>
    </source>
</evidence>
<dbReference type="Gene3D" id="1.20.1280.50">
    <property type="match status" value="1"/>
</dbReference>
<sequence>MAQDNSLCTLPPEMRISIADHLDAKSLLALSLTCTLFRRLIELTSDQRLQILLQLELLDRYGGEMRIYGQRPEQGGERFATAQQIADWGRFRWACSGCVRLLPHLEFDNRSIFGRPYQKPVHARPSGHIWSWDSRPDEDGADAGKNVVGRQLLGSGEKRHLRQCNECLSQRSSSSLRYVDEFYFTSPEFEPPFLSPRIPVAKSRRIRCASAINRFFPGFLDFLSCSLDESKEVPSKRAMRYLGYHSRLSTVPSFKCYILRCPSCERWKELRSFPVPCSVSFWSLDMESVREWLFVSSDRLLQFDEHHPINFGCMACLAAKENGHDSMAEVVLTLFKGEIDIAIRAEEQRLQVGWRAMTEFIKSEWPESVRQELEMVRENLNEIWHDEANVDMQQLGNSRGKLRDFMDEVSRDASFRRDCCSQICPRSTVAAFVKYYDAMDEEMNWLHEAKAAVEAMPELLLNWALDPQNMDKPPWDQPDLPVRNFSSDEN</sequence>
<organism evidence="3 4">
    <name type="scientific">Clonostachys solani</name>
    <dbReference type="NCBI Taxonomy" id="160281"/>
    <lineage>
        <taxon>Eukaryota</taxon>
        <taxon>Fungi</taxon>
        <taxon>Dikarya</taxon>
        <taxon>Ascomycota</taxon>
        <taxon>Pezizomycotina</taxon>
        <taxon>Sordariomycetes</taxon>
        <taxon>Hypocreomycetidae</taxon>
        <taxon>Hypocreales</taxon>
        <taxon>Bionectriaceae</taxon>
        <taxon>Clonostachys</taxon>
    </lineage>
</organism>
<gene>
    <name evidence="3" type="ORF">CSOL1703_00010457</name>
</gene>
<evidence type="ECO:0000259" key="2">
    <source>
        <dbReference type="PROSITE" id="PS50181"/>
    </source>
</evidence>
<feature type="domain" description="F-box" evidence="2">
    <location>
        <begin position="4"/>
        <end position="52"/>
    </location>
</feature>
<dbReference type="Proteomes" id="UP000775872">
    <property type="component" value="Unassembled WGS sequence"/>
</dbReference>
<dbReference type="OrthoDB" id="5133859at2759"/>
<dbReference type="CDD" id="cd09917">
    <property type="entry name" value="F-box_SF"/>
    <property type="match status" value="1"/>
</dbReference>